<sequence length="437" mass="50354">MLKSYSDTNAKKSKRQFQEISTNLFKTSSARGSQRKNSASSIKSINSEPNEAFSGDSPSQLSKKSSDNNLAVVKNPVSRGTCRARPGSHNNENTVLINSTGSTNESRTEEINNDCYFKSYARLSIHRDMLKDEIRTKTYRNVIYDNKHLFKGKIVLDVGCGTGILSLFAAKAGAATVIGIECSRIIEITKKVVEDNGFGDKILLVDKRVEDVIELPRGIEKVDIIISEWMGYCLFYESMLDTVLYARDKWLKKDGYLFPDKVSLYIAGMEDRFNRDARLAWWHDLYDYDFSALRKQVEKEAIVDHVPPNKLVTLDYCLKEFDLYTMKKEDVSFVVPFQLTSWFDESMHALVTYFNVYFTKCHTLQSFSTSMDYPSTHWKQTIFYLKSNITLKKNEKIYGQFSMTQNAENKRELDIKIKIDFEGHYSSVHDSQEFHLR</sequence>
<keyword evidence="2 6" id="KW-0489">Methyltransferase</keyword>
<dbReference type="VEuPathDB" id="VectorBase:CSON010519"/>
<evidence type="ECO:0000256" key="7">
    <source>
        <dbReference type="SAM" id="MobiDB-lite"/>
    </source>
</evidence>
<feature type="compositionally biased region" description="Polar residues" evidence="7">
    <location>
        <begin position="18"/>
        <end position="32"/>
    </location>
</feature>
<feature type="domain" description="Protein arginine N-methyltransferase" evidence="9">
    <location>
        <begin position="261"/>
        <end position="422"/>
    </location>
</feature>
<dbReference type="InterPro" id="IPR029063">
    <property type="entry name" value="SAM-dependent_MTases_sf"/>
</dbReference>
<feature type="compositionally biased region" description="Polar residues" evidence="7">
    <location>
        <begin position="56"/>
        <end position="69"/>
    </location>
</feature>
<feature type="compositionally biased region" description="Low complexity" evidence="7">
    <location>
        <begin position="36"/>
        <end position="47"/>
    </location>
</feature>
<dbReference type="Pfam" id="PF22528">
    <property type="entry name" value="PRMT_C"/>
    <property type="match status" value="1"/>
</dbReference>
<gene>
    <name evidence="10" type="primary">CSON010519</name>
</gene>
<evidence type="ECO:0000259" key="8">
    <source>
        <dbReference type="Pfam" id="PF13649"/>
    </source>
</evidence>
<comment type="catalytic activity">
    <reaction evidence="5">
        <text>L-arginyl-[protein] + S-adenosyl-L-methionine = N(omega)-methyl-L-arginyl-[protein] + S-adenosyl-L-homocysteine + H(+)</text>
        <dbReference type="Rhea" id="RHEA:48100"/>
        <dbReference type="Rhea" id="RHEA-COMP:10532"/>
        <dbReference type="Rhea" id="RHEA-COMP:11990"/>
        <dbReference type="ChEBI" id="CHEBI:15378"/>
        <dbReference type="ChEBI" id="CHEBI:29965"/>
        <dbReference type="ChEBI" id="CHEBI:57856"/>
        <dbReference type="ChEBI" id="CHEBI:59789"/>
        <dbReference type="ChEBI" id="CHEBI:65280"/>
    </reaction>
    <physiologicalReaction direction="left-to-right" evidence="5">
        <dbReference type="Rhea" id="RHEA:48101"/>
    </physiologicalReaction>
</comment>
<keyword evidence="4 6" id="KW-0949">S-adenosyl-L-methionine</keyword>
<dbReference type="AlphaFoldDB" id="A0A336LQ92"/>
<dbReference type="Gene3D" id="2.70.160.11">
    <property type="entry name" value="Hnrnp arginine n-methyltransferase1"/>
    <property type="match status" value="1"/>
</dbReference>
<dbReference type="InterPro" id="IPR025799">
    <property type="entry name" value="Arg_MeTrfase"/>
</dbReference>
<dbReference type="FunFam" id="2.70.160.11:FF:000001">
    <property type="entry name" value="Blast:Protein arginine N-methyltransferase 1"/>
    <property type="match status" value="1"/>
</dbReference>
<dbReference type="GO" id="GO:0042054">
    <property type="term" value="F:histone methyltransferase activity"/>
    <property type="evidence" value="ECO:0007669"/>
    <property type="project" value="TreeGrafter"/>
</dbReference>
<evidence type="ECO:0000256" key="2">
    <source>
        <dbReference type="ARBA" id="ARBA00022603"/>
    </source>
</evidence>
<protein>
    <recommendedName>
        <fullName evidence="1">type I protein arginine methyltransferase</fullName>
        <ecNumber evidence="1">2.1.1.319</ecNumber>
    </recommendedName>
</protein>
<dbReference type="EMBL" id="UFQT01000042">
    <property type="protein sequence ID" value="SSX18719.1"/>
    <property type="molecule type" value="Genomic_DNA"/>
</dbReference>
<dbReference type="GO" id="GO:0032259">
    <property type="term" value="P:methylation"/>
    <property type="evidence" value="ECO:0007669"/>
    <property type="project" value="UniProtKB-KW"/>
</dbReference>
<evidence type="ECO:0000256" key="6">
    <source>
        <dbReference type="PROSITE-ProRule" id="PRU01015"/>
    </source>
</evidence>
<feature type="compositionally biased region" description="Polar residues" evidence="7">
    <location>
        <begin position="88"/>
        <end position="105"/>
    </location>
</feature>
<dbReference type="FunFam" id="3.40.50.150:FF:000003">
    <property type="entry name" value="Blast:Protein arginine N-methyltransferase 1"/>
    <property type="match status" value="1"/>
</dbReference>
<evidence type="ECO:0000313" key="10">
    <source>
        <dbReference type="EMBL" id="SSX18719.1"/>
    </source>
</evidence>
<dbReference type="CDD" id="cd02440">
    <property type="entry name" value="AdoMet_MTases"/>
    <property type="match status" value="1"/>
</dbReference>
<dbReference type="SUPFAM" id="SSF53335">
    <property type="entry name" value="S-adenosyl-L-methionine-dependent methyltransferases"/>
    <property type="match status" value="1"/>
</dbReference>
<feature type="domain" description="Methyltransferase" evidence="8">
    <location>
        <begin position="155"/>
        <end position="255"/>
    </location>
</feature>
<dbReference type="GO" id="GO:0005634">
    <property type="term" value="C:nucleus"/>
    <property type="evidence" value="ECO:0007669"/>
    <property type="project" value="TreeGrafter"/>
</dbReference>
<dbReference type="InterPro" id="IPR055135">
    <property type="entry name" value="PRMT_dom"/>
</dbReference>
<accession>A0A336LQ92</accession>
<proteinExistence type="predicted"/>
<dbReference type="EC" id="2.1.1.319" evidence="1"/>
<reference evidence="10" key="1">
    <citation type="submission" date="2018-07" db="EMBL/GenBank/DDBJ databases">
        <authorList>
            <person name="Quirk P.G."/>
            <person name="Krulwich T.A."/>
        </authorList>
    </citation>
    <scope>NUCLEOTIDE SEQUENCE</scope>
</reference>
<evidence type="ECO:0000259" key="9">
    <source>
        <dbReference type="Pfam" id="PF22528"/>
    </source>
</evidence>
<dbReference type="PANTHER" id="PTHR11006:SF124">
    <property type="entry name" value="ARGININE METHYLTRANSFERASE 1-RELATED"/>
    <property type="match status" value="1"/>
</dbReference>
<organism evidence="10">
    <name type="scientific">Culicoides sonorensis</name>
    <name type="common">Biting midge</name>
    <dbReference type="NCBI Taxonomy" id="179676"/>
    <lineage>
        <taxon>Eukaryota</taxon>
        <taxon>Metazoa</taxon>
        <taxon>Ecdysozoa</taxon>
        <taxon>Arthropoda</taxon>
        <taxon>Hexapoda</taxon>
        <taxon>Insecta</taxon>
        <taxon>Pterygota</taxon>
        <taxon>Neoptera</taxon>
        <taxon>Endopterygota</taxon>
        <taxon>Diptera</taxon>
        <taxon>Nematocera</taxon>
        <taxon>Chironomoidea</taxon>
        <taxon>Ceratopogonidae</taxon>
        <taxon>Ceratopogoninae</taxon>
        <taxon>Culicoides</taxon>
        <taxon>Monoculicoides</taxon>
    </lineage>
</organism>
<evidence type="ECO:0000256" key="1">
    <source>
        <dbReference type="ARBA" id="ARBA00011925"/>
    </source>
</evidence>
<dbReference type="Gene3D" id="3.40.50.150">
    <property type="entry name" value="Vaccinia Virus protein VP39"/>
    <property type="match status" value="1"/>
</dbReference>
<feature type="region of interest" description="Disordered" evidence="7">
    <location>
        <begin position="1"/>
        <end position="106"/>
    </location>
</feature>
<dbReference type="PANTHER" id="PTHR11006">
    <property type="entry name" value="PROTEIN ARGININE N-METHYLTRANSFERASE"/>
    <property type="match status" value="1"/>
</dbReference>
<dbReference type="OMA" id="NTEAMQY"/>
<dbReference type="GO" id="GO:0035241">
    <property type="term" value="F:protein-arginine omega-N monomethyltransferase activity"/>
    <property type="evidence" value="ECO:0007669"/>
    <property type="project" value="TreeGrafter"/>
</dbReference>
<dbReference type="InterPro" id="IPR041698">
    <property type="entry name" value="Methyltransf_25"/>
</dbReference>
<name>A0A336LQ92_CULSO</name>
<evidence type="ECO:0000256" key="5">
    <source>
        <dbReference type="ARBA" id="ARBA00049303"/>
    </source>
</evidence>
<dbReference type="Pfam" id="PF13649">
    <property type="entry name" value="Methyltransf_25"/>
    <property type="match status" value="1"/>
</dbReference>
<dbReference type="GO" id="GO:0035242">
    <property type="term" value="F:protein-arginine omega-N asymmetric methyltransferase activity"/>
    <property type="evidence" value="ECO:0007669"/>
    <property type="project" value="UniProtKB-EC"/>
</dbReference>
<evidence type="ECO:0000256" key="3">
    <source>
        <dbReference type="ARBA" id="ARBA00022679"/>
    </source>
</evidence>
<keyword evidence="3 6" id="KW-0808">Transferase</keyword>
<evidence type="ECO:0000256" key="4">
    <source>
        <dbReference type="ARBA" id="ARBA00022691"/>
    </source>
</evidence>
<dbReference type="PROSITE" id="PS51678">
    <property type="entry name" value="SAM_MT_PRMT"/>
    <property type="match status" value="1"/>
</dbReference>